<keyword evidence="15" id="KW-1185">Reference proteome</keyword>
<dbReference type="FunFam" id="3.30.230.130:FF:000003">
    <property type="entry name" value="Cullin 2"/>
    <property type="match status" value="1"/>
</dbReference>
<evidence type="ECO:0000256" key="3">
    <source>
        <dbReference type="ARBA" id="ARBA00006019"/>
    </source>
</evidence>
<sequence length="770" mass="88832">MAAKMGAPSQMPPIPNREDIGATWTYLQAGIARVMNELEQGIDMQMYMGVYTAVHNFCTSQKAVGVNSPTMHQNHRGAHLLGEELYNKLIDYLKHHLEDLVNQSKTHTDEALLAFYIKEWGRYTVAAKYIHHLFRYLNRHWVKREIDEGKKNIYDVYTLHLVQWRKELFEKVNVKVMDAVLKLVEKQRNGETIEHSQIKQVVDSFVSLGLDEADPSKSTLDVYRFHFERPFLTATKEFYLAESKQFVAENSVVEYMKKAETRLAEEEERVGMYLHRDIALPLKRTCNQALIADHSALLREEFQVLLDNDREEDMARMYNLLSRIPDGLDPLRARFETHVRKAGLAAVQKIQSAEGDKLEPKVYVDALLDIHTQYQGLVERAFKNEPEFTRSLDNACREFVNRNEVCKSGSSKSPELLAKYADVLLRKSSTSIEESELEHTLDQIMTVFKYIEDKDVFQKFYSRMLARRLVNSNSSSDDAETSMISKLKEACGFEYTNKLQRMFQDMQISGDLNKEFRVHLEGVESTKVVDSTFFILGTGFWPLTAANTDFNPPPEIAAEIERFTRFYKHKHDGRKLTWMWNLCKGEIKASYCKASKTPYTFQVSIYQMAILLLFNEKDSYSYDDILSATQLSKEVSDQAIAVLLKAKVLIMSGAAGEKPGSGKTFKLNYDFKSKKIRINLNIGGTKETKQEEVETNKTIEEDRKLVLQSAIVRIMKARKKMKHTQLVSETINQIRSRFVPKVGDIKKCIEILLDKEYLERLEDDELGYLA</sequence>
<evidence type="ECO:0000256" key="6">
    <source>
        <dbReference type="ARBA" id="ARBA00022618"/>
    </source>
</evidence>
<name>A0A1B8AGH8_FUSPO</name>
<dbReference type="InterPro" id="IPR036388">
    <property type="entry name" value="WH-like_DNA-bd_sf"/>
</dbReference>
<dbReference type="FunFam" id="1.10.10.10:FF:000014">
    <property type="entry name" value="Cullin 1"/>
    <property type="match status" value="1"/>
</dbReference>
<protein>
    <recommendedName>
        <fullName evidence="10">Cullin-1</fullName>
    </recommendedName>
</protein>
<dbReference type="InterPro" id="IPR016159">
    <property type="entry name" value="Cullin_repeat-like_dom_sf"/>
</dbReference>
<dbReference type="SMART" id="SM00884">
    <property type="entry name" value="Cullin_Nedd8"/>
    <property type="match status" value="1"/>
</dbReference>
<feature type="domain" description="Cullin family profile" evidence="13">
    <location>
        <begin position="412"/>
        <end position="644"/>
    </location>
</feature>
<evidence type="ECO:0000256" key="9">
    <source>
        <dbReference type="ARBA" id="ARBA00023306"/>
    </source>
</evidence>
<keyword evidence="6" id="KW-0132">Cell division</keyword>
<comment type="similarity">
    <text evidence="3 11 12">Belongs to the cullin family.</text>
</comment>
<keyword evidence="9" id="KW-0131">Cell cycle</keyword>
<keyword evidence="7" id="KW-0833">Ubl conjugation pathway</keyword>
<evidence type="ECO:0000256" key="10">
    <source>
        <dbReference type="ARBA" id="ARBA00069612"/>
    </source>
</evidence>
<dbReference type="InterPro" id="IPR036317">
    <property type="entry name" value="Cullin_homology_sf"/>
</dbReference>
<dbReference type="FunFam" id="1.20.1310.10:FF:000029">
    <property type="entry name" value="Cullin homolog 1"/>
    <property type="match status" value="1"/>
</dbReference>
<evidence type="ECO:0000256" key="8">
    <source>
        <dbReference type="ARBA" id="ARBA00022843"/>
    </source>
</evidence>
<dbReference type="Pfam" id="PF26557">
    <property type="entry name" value="Cullin_AB"/>
    <property type="match status" value="1"/>
</dbReference>
<comment type="pathway">
    <text evidence="2">Protein modification; protein ubiquitination.</text>
</comment>
<dbReference type="SMART" id="SM00182">
    <property type="entry name" value="CULLIN"/>
    <property type="match status" value="1"/>
</dbReference>
<dbReference type="PROSITE" id="PS50069">
    <property type="entry name" value="CULLIN_2"/>
    <property type="match status" value="1"/>
</dbReference>
<evidence type="ECO:0000256" key="1">
    <source>
        <dbReference type="ARBA" id="ARBA00004496"/>
    </source>
</evidence>
<evidence type="ECO:0000256" key="5">
    <source>
        <dbReference type="ARBA" id="ARBA00022499"/>
    </source>
</evidence>
<dbReference type="Gene3D" id="1.20.1310.10">
    <property type="entry name" value="Cullin Repeats"/>
    <property type="match status" value="4"/>
</dbReference>
<dbReference type="GO" id="GO:0051301">
    <property type="term" value="P:cell division"/>
    <property type="evidence" value="ECO:0007669"/>
    <property type="project" value="UniProtKB-KW"/>
</dbReference>
<dbReference type="InterPro" id="IPR019559">
    <property type="entry name" value="Cullin_neddylation_domain"/>
</dbReference>
<dbReference type="STRING" id="36050.A0A1B8AGH8"/>
<comment type="subcellular location">
    <subcellularLocation>
        <location evidence="1">Cytoplasm</location>
    </subcellularLocation>
</comment>
<comment type="caution">
    <text evidence="14">The sequence shown here is derived from an EMBL/GenBank/DDBJ whole genome shotgun (WGS) entry which is preliminary data.</text>
</comment>
<dbReference type="FunFam" id="1.20.1310.10:FF:000026">
    <property type="entry name" value="Cullin 1"/>
    <property type="match status" value="1"/>
</dbReference>
<accession>A0A1B8AGH8</accession>
<gene>
    <name evidence="14" type="ORF">FPOA_11169</name>
</gene>
<evidence type="ECO:0000256" key="2">
    <source>
        <dbReference type="ARBA" id="ARBA00004906"/>
    </source>
</evidence>
<dbReference type="InterPro" id="IPR059120">
    <property type="entry name" value="Cullin-like_AB"/>
</dbReference>
<dbReference type="Proteomes" id="UP000091967">
    <property type="component" value="Unassembled WGS sequence"/>
</dbReference>
<evidence type="ECO:0000256" key="11">
    <source>
        <dbReference type="PROSITE-ProRule" id="PRU00330"/>
    </source>
</evidence>
<dbReference type="Pfam" id="PF00888">
    <property type="entry name" value="Cullin"/>
    <property type="match status" value="1"/>
</dbReference>
<dbReference type="GO" id="GO:0031146">
    <property type="term" value="P:SCF-dependent proteasomal ubiquitin-dependent protein catabolic process"/>
    <property type="evidence" value="ECO:0007669"/>
    <property type="project" value="UniProtKB-ARBA"/>
</dbReference>
<dbReference type="FunFam" id="1.20.1310.10:FF:000011">
    <property type="entry name" value="Cullin 1"/>
    <property type="match status" value="1"/>
</dbReference>
<dbReference type="PROSITE" id="PS01256">
    <property type="entry name" value="CULLIN_1"/>
    <property type="match status" value="1"/>
</dbReference>
<evidence type="ECO:0000256" key="7">
    <source>
        <dbReference type="ARBA" id="ARBA00022786"/>
    </source>
</evidence>
<dbReference type="EMBL" id="LYXU01000004">
    <property type="protein sequence ID" value="OBS19444.1"/>
    <property type="molecule type" value="Genomic_DNA"/>
</dbReference>
<evidence type="ECO:0000313" key="14">
    <source>
        <dbReference type="EMBL" id="OBS19444.1"/>
    </source>
</evidence>
<evidence type="ECO:0000259" key="13">
    <source>
        <dbReference type="PROSITE" id="PS50069"/>
    </source>
</evidence>
<dbReference type="GO" id="GO:0019005">
    <property type="term" value="C:SCF ubiquitin ligase complex"/>
    <property type="evidence" value="ECO:0007669"/>
    <property type="project" value="UniProtKB-ARBA"/>
</dbReference>
<dbReference type="SUPFAM" id="SSF74788">
    <property type="entry name" value="Cullin repeat-like"/>
    <property type="match status" value="1"/>
</dbReference>
<keyword evidence="5" id="KW-1017">Isopeptide bond</keyword>
<dbReference type="InterPro" id="IPR036390">
    <property type="entry name" value="WH_DNA-bd_sf"/>
</dbReference>
<evidence type="ECO:0000313" key="15">
    <source>
        <dbReference type="Proteomes" id="UP000091967"/>
    </source>
</evidence>
<evidence type="ECO:0000256" key="12">
    <source>
        <dbReference type="RuleBase" id="RU003829"/>
    </source>
</evidence>
<dbReference type="InterPro" id="IPR016157">
    <property type="entry name" value="Cullin_CS"/>
</dbReference>
<dbReference type="SUPFAM" id="SSF46785">
    <property type="entry name" value="Winged helix' DNA-binding domain"/>
    <property type="match status" value="1"/>
</dbReference>
<dbReference type="InterPro" id="IPR045093">
    <property type="entry name" value="Cullin"/>
</dbReference>
<keyword evidence="4" id="KW-0963">Cytoplasm</keyword>
<dbReference type="OMA" id="IREWDRY"/>
<dbReference type="FunFam" id="1.20.1310.10:FF:000007">
    <property type="entry name" value="Cullin 1"/>
    <property type="match status" value="1"/>
</dbReference>
<organism evidence="14 15">
    <name type="scientific">Fusarium poae</name>
    <dbReference type="NCBI Taxonomy" id="36050"/>
    <lineage>
        <taxon>Eukaryota</taxon>
        <taxon>Fungi</taxon>
        <taxon>Dikarya</taxon>
        <taxon>Ascomycota</taxon>
        <taxon>Pezizomycotina</taxon>
        <taxon>Sordariomycetes</taxon>
        <taxon>Hypocreomycetidae</taxon>
        <taxon>Hypocreales</taxon>
        <taxon>Nectriaceae</taxon>
        <taxon>Fusarium</taxon>
    </lineage>
</organism>
<dbReference type="Gene3D" id="3.30.230.130">
    <property type="entry name" value="Cullin, Chain C, Domain 2"/>
    <property type="match status" value="1"/>
</dbReference>
<proteinExistence type="inferred from homology"/>
<dbReference type="GO" id="GO:0031625">
    <property type="term" value="F:ubiquitin protein ligase binding"/>
    <property type="evidence" value="ECO:0007669"/>
    <property type="project" value="InterPro"/>
</dbReference>
<evidence type="ECO:0000256" key="4">
    <source>
        <dbReference type="ARBA" id="ARBA00022490"/>
    </source>
</evidence>
<dbReference type="AlphaFoldDB" id="A0A1B8AGH8"/>
<dbReference type="InterPro" id="IPR016158">
    <property type="entry name" value="Cullin_homology"/>
</dbReference>
<dbReference type="GO" id="GO:0005737">
    <property type="term" value="C:cytoplasm"/>
    <property type="evidence" value="ECO:0007669"/>
    <property type="project" value="UniProtKB-SubCell"/>
</dbReference>
<reference evidence="14 15" key="1">
    <citation type="submission" date="2016-06" db="EMBL/GenBank/DDBJ databases">
        <title>Living apart together: crosstalk between the core and supernumerary genomes in a fungal plant pathogen.</title>
        <authorList>
            <person name="Vanheule A."/>
            <person name="Audenaert K."/>
            <person name="Warris S."/>
            <person name="Van De Geest H."/>
            <person name="Schijlen E."/>
            <person name="Hofte M."/>
            <person name="De Saeger S."/>
            <person name="Haesaert G."/>
            <person name="Waalwijk C."/>
            <person name="Van Der Lee T."/>
        </authorList>
    </citation>
    <scope>NUCLEOTIDE SEQUENCE [LARGE SCALE GENOMIC DNA]</scope>
    <source>
        <strain evidence="14 15">2516</strain>
    </source>
</reference>
<dbReference type="Pfam" id="PF10557">
    <property type="entry name" value="Cullin_Nedd8"/>
    <property type="match status" value="1"/>
</dbReference>
<dbReference type="Gene3D" id="1.10.10.10">
    <property type="entry name" value="Winged helix-like DNA-binding domain superfamily/Winged helix DNA-binding domain"/>
    <property type="match status" value="1"/>
</dbReference>
<dbReference type="InterPro" id="IPR001373">
    <property type="entry name" value="Cullin_N"/>
</dbReference>
<dbReference type="SUPFAM" id="SSF75632">
    <property type="entry name" value="Cullin homology domain"/>
    <property type="match status" value="1"/>
</dbReference>
<keyword evidence="8" id="KW-0832">Ubl conjugation</keyword>
<dbReference type="GO" id="GO:1902531">
    <property type="term" value="P:regulation of intracellular signal transduction"/>
    <property type="evidence" value="ECO:0007669"/>
    <property type="project" value="UniProtKB-ARBA"/>
</dbReference>
<dbReference type="PANTHER" id="PTHR11932">
    <property type="entry name" value="CULLIN"/>
    <property type="match status" value="1"/>
</dbReference>